<dbReference type="Gene3D" id="1.25.10.10">
    <property type="entry name" value="Leucine-rich Repeat Variant"/>
    <property type="match status" value="1"/>
</dbReference>
<organism evidence="2 3">
    <name type="scientific">Actinacidiphila glaucinigra</name>
    <dbReference type="NCBI Taxonomy" id="235986"/>
    <lineage>
        <taxon>Bacteria</taxon>
        <taxon>Bacillati</taxon>
        <taxon>Actinomycetota</taxon>
        <taxon>Actinomycetes</taxon>
        <taxon>Kitasatosporales</taxon>
        <taxon>Streptomycetaceae</taxon>
        <taxon>Actinacidiphila</taxon>
    </lineage>
</organism>
<dbReference type="InterPro" id="IPR011989">
    <property type="entry name" value="ARM-like"/>
</dbReference>
<feature type="region of interest" description="Disordered" evidence="1">
    <location>
        <begin position="229"/>
        <end position="258"/>
    </location>
</feature>
<dbReference type="EMBL" id="FZOF01000029">
    <property type="protein sequence ID" value="SNT48013.1"/>
    <property type="molecule type" value="Genomic_DNA"/>
</dbReference>
<feature type="compositionally biased region" description="Basic and acidic residues" evidence="1">
    <location>
        <begin position="236"/>
        <end position="258"/>
    </location>
</feature>
<protein>
    <recommendedName>
        <fullName evidence="4">HEAT repeat protein</fullName>
    </recommendedName>
</protein>
<keyword evidence="3" id="KW-1185">Reference proteome</keyword>
<dbReference type="Proteomes" id="UP000198280">
    <property type="component" value="Unassembled WGS sequence"/>
</dbReference>
<evidence type="ECO:0008006" key="4">
    <source>
        <dbReference type="Google" id="ProtNLM"/>
    </source>
</evidence>
<gene>
    <name evidence="2" type="ORF">SAMN05216252_12969</name>
</gene>
<reference evidence="2 3" key="1">
    <citation type="submission" date="2017-06" db="EMBL/GenBank/DDBJ databases">
        <authorList>
            <person name="Kim H.J."/>
            <person name="Triplett B.A."/>
        </authorList>
    </citation>
    <scope>NUCLEOTIDE SEQUENCE [LARGE SCALE GENOMIC DNA]</scope>
    <source>
        <strain evidence="2 3">CGMCC 4.1858</strain>
    </source>
</reference>
<name>A0A239N0K9_9ACTN</name>
<accession>A0A239N0K9</accession>
<dbReference type="InterPro" id="IPR016024">
    <property type="entry name" value="ARM-type_fold"/>
</dbReference>
<evidence type="ECO:0000256" key="1">
    <source>
        <dbReference type="SAM" id="MobiDB-lite"/>
    </source>
</evidence>
<sequence length="258" mass="28502">MSEVWSRFGAVHDSRSGAGASREPDLPPYQVVLAETDWASLETAFGNGEDLPTILARLLEPDPKVQVTALSELGEMVNHQSTIYEATAPVAMYVAGILTHPAATTPRPYRNVPIRAALLNWLASTSYDASDEIAGRIEQWFPGFLTPGTTMAAFRDLRPVLYRAVAPFLQDSHEDVREAAVIAALVLAEHPALAEHRDHLAVHARRVLDTSGHDPNRRFARRVLEAWGHDVPSPEPFREEPWDQGPHNDGRGDLEPPF</sequence>
<proteinExistence type="predicted"/>
<evidence type="ECO:0000313" key="2">
    <source>
        <dbReference type="EMBL" id="SNT48013.1"/>
    </source>
</evidence>
<dbReference type="SUPFAM" id="SSF48371">
    <property type="entry name" value="ARM repeat"/>
    <property type="match status" value="1"/>
</dbReference>
<dbReference type="AlphaFoldDB" id="A0A239N0K9"/>
<evidence type="ECO:0000313" key="3">
    <source>
        <dbReference type="Proteomes" id="UP000198280"/>
    </source>
</evidence>